<dbReference type="Pfam" id="PF00072">
    <property type="entry name" value="Response_reg"/>
    <property type="match status" value="1"/>
</dbReference>
<dbReference type="GO" id="GO:0000156">
    <property type="term" value="F:phosphorelay response regulator activity"/>
    <property type="evidence" value="ECO:0007669"/>
    <property type="project" value="TreeGrafter"/>
</dbReference>
<dbReference type="PANTHER" id="PTHR48111">
    <property type="entry name" value="REGULATOR OF RPOS"/>
    <property type="match status" value="1"/>
</dbReference>
<dbReference type="RefSeq" id="WP_026025787.1">
    <property type="nucleotide sequence ID" value="NZ_AJYK02000001.1"/>
</dbReference>
<dbReference type="GO" id="GO:0005829">
    <property type="term" value="C:cytosol"/>
    <property type="evidence" value="ECO:0007669"/>
    <property type="project" value="TreeGrafter"/>
</dbReference>
<dbReference type="eggNOG" id="COG0745">
    <property type="taxonomic scope" value="Bacteria"/>
</dbReference>
<dbReference type="EMBL" id="AJYK02000001">
    <property type="protein sequence ID" value="OEF30235.1"/>
    <property type="molecule type" value="Genomic_DNA"/>
</dbReference>
<dbReference type="Gene3D" id="1.10.10.10">
    <property type="entry name" value="Winged helix-like DNA-binding domain superfamily/Winged helix DNA-binding domain"/>
    <property type="match status" value="1"/>
</dbReference>
<dbReference type="OrthoDB" id="4127888at2"/>
<evidence type="ECO:0000259" key="9">
    <source>
        <dbReference type="PROSITE" id="PS51755"/>
    </source>
</evidence>
<dbReference type="PROSITE" id="PS50110">
    <property type="entry name" value="RESPONSE_REGULATORY"/>
    <property type="match status" value="1"/>
</dbReference>
<dbReference type="Proteomes" id="UP000094070">
    <property type="component" value="Unassembled WGS sequence"/>
</dbReference>
<proteinExistence type="predicted"/>
<keyword evidence="4 7" id="KW-0238">DNA-binding</keyword>
<dbReference type="GO" id="GO:0000976">
    <property type="term" value="F:transcription cis-regulatory region binding"/>
    <property type="evidence" value="ECO:0007669"/>
    <property type="project" value="TreeGrafter"/>
</dbReference>
<feature type="domain" description="Response regulatory" evidence="8">
    <location>
        <begin position="2"/>
        <end position="117"/>
    </location>
</feature>
<dbReference type="FunFam" id="3.40.50.2300:FF:000001">
    <property type="entry name" value="DNA-binding response regulator PhoB"/>
    <property type="match status" value="1"/>
</dbReference>
<dbReference type="GO" id="GO:0006355">
    <property type="term" value="P:regulation of DNA-templated transcription"/>
    <property type="evidence" value="ECO:0007669"/>
    <property type="project" value="InterPro"/>
</dbReference>
<dbReference type="PANTHER" id="PTHR48111:SF22">
    <property type="entry name" value="REGULATOR OF RPOS"/>
    <property type="match status" value="1"/>
</dbReference>
<gene>
    <name evidence="10" type="ORF">A1QC_00105</name>
</gene>
<dbReference type="STRING" id="1188252.A1QC_00105"/>
<evidence type="ECO:0000256" key="4">
    <source>
        <dbReference type="ARBA" id="ARBA00023125"/>
    </source>
</evidence>
<dbReference type="Gene3D" id="3.40.50.2300">
    <property type="match status" value="1"/>
</dbReference>
<evidence type="ECO:0000256" key="2">
    <source>
        <dbReference type="ARBA" id="ARBA00023012"/>
    </source>
</evidence>
<evidence type="ECO:0000256" key="7">
    <source>
        <dbReference type="PROSITE-ProRule" id="PRU01091"/>
    </source>
</evidence>
<feature type="modified residue" description="4-aspartylphosphate" evidence="6">
    <location>
        <position position="51"/>
    </location>
</feature>
<dbReference type="SUPFAM" id="SSF52172">
    <property type="entry name" value="CheY-like"/>
    <property type="match status" value="1"/>
</dbReference>
<keyword evidence="2" id="KW-0902">Two-component regulatory system</keyword>
<feature type="DNA-binding region" description="OmpR/PhoB-type" evidence="7">
    <location>
        <begin position="125"/>
        <end position="222"/>
    </location>
</feature>
<feature type="domain" description="OmpR/PhoB-type" evidence="9">
    <location>
        <begin position="125"/>
        <end position="222"/>
    </location>
</feature>
<dbReference type="Pfam" id="PF00486">
    <property type="entry name" value="Trans_reg_C"/>
    <property type="match status" value="1"/>
</dbReference>
<dbReference type="InterPro" id="IPR036388">
    <property type="entry name" value="WH-like_DNA-bd_sf"/>
</dbReference>
<organism evidence="10 11">
    <name type="scientific">Vibrio rumoiensis 1S-45</name>
    <dbReference type="NCBI Taxonomy" id="1188252"/>
    <lineage>
        <taxon>Bacteria</taxon>
        <taxon>Pseudomonadati</taxon>
        <taxon>Pseudomonadota</taxon>
        <taxon>Gammaproteobacteria</taxon>
        <taxon>Vibrionales</taxon>
        <taxon>Vibrionaceae</taxon>
        <taxon>Vibrio</taxon>
    </lineage>
</organism>
<dbReference type="InterPro" id="IPR011006">
    <property type="entry name" value="CheY-like_superfamily"/>
</dbReference>
<dbReference type="CDD" id="cd17574">
    <property type="entry name" value="REC_OmpR"/>
    <property type="match status" value="1"/>
</dbReference>
<evidence type="ECO:0000313" key="10">
    <source>
        <dbReference type="EMBL" id="OEF30235.1"/>
    </source>
</evidence>
<dbReference type="GO" id="GO:0032993">
    <property type="term" value="C:protein-DNA complex"/>
    <property type="evidence" value="ECO:0007669"/>
    <property type="project" value="TreeGrafter"/>
</dbReference>
<evidence type="ECO:0000256" key="5">
    <source>
        <dbReference type="ARBA" id="ARBA00023163"/>
    </source>
</evidence>
<name>A0A1E5E6T1_9VIBR</name>
<dbReference type="InterPro" id="IPR001789">
    <property type="entry name" value="Sig_transdc_resp-reg_receiver"/>
</dbReference>
<evidence type="ECO:0000256" key="3">
    <source>
        <dbReference type="ARBA" id="ARBA00023015"/>
    </source>
</evidence>
<keyword evidence="1 6" id="KW-0597">Phosphoprotein</keyword>
<dbReference type="PROSITE" id="PS51755">
    <property type="entry name" value="OMPR_PHOB"/>
    <property type="match status" value="1"/>
</dbReference>
<dbReference type="SMART" id="SM00448">
    <property type="entry name" value="REC"/>
    <property type="match status" value="1"/>
</dbReference>
<reference evidence="10 11" key="1">
    <citation type="journal article" date="2012" name="Science">
        <title>Ecological populations of bacteria act as socially cohesive units of antibiotic production and resistance.</title>
        <authorList>
            <person name="Cordero O.X."/>
            <person name="Wildschutte H."/>
            <person name="Kirkup B."/>
            <person name="Proehl S."/>
            <person name="Ngo L."/>
            <person name="Hussain F."/>
            <person name="Le Roux F."/>
            <person name="Mincer T."/>
            <person name="Polz M.F."/>
        </authorList>
    </citation>
    <scope>NUCLEOTIDE SEQUENCE [LARGE SCALE GENOMIC DNA]</scope>
    <source>
        <strain evidence="10 11">1S-45</strain>
    </source>
</reference>
<evidence type="ECO:0000259" key="8">
    <source>
        <dbReference type="PROSITE" id="PS50110"/>
    </source>
</evidence>
<evidence type="ECO:0000256" key="6">
    <source>
        <dbReference type="PROSITE-ProRule" id="PRU00169"/>
    </source>
</evidence>
<accession>A0A1E5E6T1</accession>
<dbReference type="InterPro" id="IPR039420">
    <property type="entry name" value="WalR-like"/>
</dbReference>
<keyword evidence="3" id="KW-0805">Transcription regulation</keyword>
<protein>
    <submittedName>
        <fullName evidence="10">Two-component system response regulator</fullName>
    </submittedName>
</protein>
<comment type="caution">
    <text evidence="10">The sequence shown here is derived from an EMBL/GenBank/DDBJ whole genome shotgun (WGS) entry which is preliminary data.</text>
</comment>
<dbReference type="CDD" id="cd00383">
    <property type="entry name" value="trans_reg_C"/>
    <property type="match status" value="1"/>
</dbReference>
<keyword evidence="5" id="KW-0804">Transcription</keyword>
<dbReference type="SMART" id="SM00862">
    <property type="entry name" value="Trans_reg_C"/>
    <property type="match status" value="1"/>
</dbReference>
<keyword evidence="11" id="KW-1185">Reference proteome</keyword>
<dbReference type="AlphaFoldDB" id="A0A1E5E6T1"/>
<sequence length="223" mass="25062">MKVLIVDDTHSVVETIMDYLELEGIVADCAYHGESAIKLIQENHYDVIIMDIMMPKMDGITAVKTLRDELFCNTPILFLTAKDTLDDKIQAFNSGGDDFLNKPFAMEELCLRLRALHSRGPRIDVGQLNFADLTMNLQTNEASRANQPIKLSKIQRTIFKLLMQNAPAIVSKDAVISEVWGDESPSSDSLRSHIYGLRSALDKGFETSRLETLHGQGYRLKDD</sequence>
<evidence type="ECO:0000256" key="1">
    <source>
        <dbReference type="ARBA" id="ARBA00022553"/>
    </source>
</evidence>
<dbReference type="InterPro" id="IPR001867">
    <property type="entry name" value="OmpR/PhoB-type_DNA-bd"/>
</dbReference>
<evidence type="ECO:0000313" key="11">
    <source>
        <dbReference type="Proteomes" id="UP000094070"/>
    </source>
</evidence>